<dbReference type="AlphaFoldDB" id="A0A1B1UK26"/>
<keyword evidence="1" id="KW-0812">Transmembrane</keyword>
<sequence>MLDDYLRSIELLMAIILSCILPSLGVSSLDFGRLWQRRRPFSCQMPADSHGAPCNWLEKQVGGL</sequence>
<dbReference type="STRING" id="1274631.LMTR13_26500"/>
<feature type="transmembrane region" description="Helical" evidence="1">
    <location>
        <begin position="12"/>
        <end position="32"/>
    </location>
</feature>
<reference evidence="2 3" key="1">
    <citation type="submission" date="2016-07" db="EMBL/GenBank/DDBJ databases">
        <title>Complete genome sequence of Bradyrhizobium icense LMTR 13T, a potential inoculant strain isolated from lima bean (Phaseolus lunatus) in Peru.</title>
        <authorList>
            <person name="Ormeno-Orrillo E."/>
            <person name="Duran D."/>
            <person name="Rogel M.A."/>
            <person name="Rey L."/>
            <person name="Imperial J."/>
            <person name="Ruiz-Argueso T."/>
            <person name="Martinez-Romero E."/>
        </authorList>
    </citation>
    <scope>NUCLEOTIDE SEQUENCE [LARGE SCALE GENOMIC DNA]</scope>
    <source>
        <strain evidence="2 3">LMTR 13</strain>
    </source>
</reference>
<keyword evidence="3" id="KW-1185">Reference proteome</keyword>
<keyword evidence="1" id="KW-1133">Transmembrane helix</keyword>
<name>A0A1B1UK26_9BRAD</name>
<evidence type="ECO:0000313" key="3">
    <source>
        <dbReference type="Proteomes" id="UP000092839"/>
    </source>
</evidence>
<organism evidence="2 3">
    <name type="scientific">Bradyrhizobium icense</name>
    <dbReference type="NCBI Taxonomy" id="1274631"/>
    <lineage>
        <taxon>Bacteria</taxon>
        <taxon>Pseudomonadati</taxon>
        <taxon>Pseudomonadota</taxon>
        <taxon>Alphaproteobacteria</taxon>
        <taxon>Hyphomicrobiales</taxon>
        <taxon>Nitrobacteraceae</taxon>
        <taxon>Bradyrhizobium</taxon>
    </lineage>
</organism>
<proteinExistence type="predicted"/>
<dbReference type="Proteomes" id="UP000092839">
    <property type="component" value="Chromosome"/>
</dbReference>
<gene>
    <name evidence="2" type="ORF">LMTR13_26500</name>
</gene>
<keyword evidence="1" id="KW-0472">Membrane</keyword>
<evidence type="ECO:0000313" key="2">
    <source>
        <dbReference type="EMBL" id="ANW03162.1"/>
    </source>
</evidence>
<evidence type="ECO:0000256" key="1">
    <source>
        <dbReference type="SAM" id="Phobius"/>
    </source>
</evidence>
<accession>A0A1B1UK26</accession>
<protein>
    <submittedName>
        <fullName evidence="2">Uncharacterized protein</fullName>
    </submittedName>
</protein>
<dbReference type="KEGG" id="bic:LMTR13_26500"/>
<dbReference type="EMBL" id="CP016428">
    <property type="protein sequence ID" value="ANW03162.1"/>
    <property type="molecule type" value="Genomic_DNA"/>
</dbReference>